<dbReference type="SMART" id="SM00869">
    <property type="entry name" value="Autotransporter"/>
    <property type="match status" value="1"/>
</dbReference>
<evidence type="ECO:0000256" key="2">
    <source>
        <dbReference type="SAM" id="SignalP"/>
    </source>
</evidence>
<feature type="domain" description="Autotransporter" evidence="3">
    <location>
        <begin position="803"/>
        <end position="1083"/>
    </location>
</feature>
<dbReference type="Pfam" id="PF03797">
    <property type="entry name" value="Autotransporter"/>
    <property type="match status" value="1"/>
</dbReference>
<dbReference type="SUPFAM" id="SSF103515">
    <property type="entry name" value="Autotransporter"/>
    <property type="match status" value="1"/>
</dbReference>
<gene>
    <name evidence="4" type="ORF">GCWU000323_01312</name>
</gene>
<dbReference type="eggNOG" id="COG3468">
    <property type="taxonomic scope" value="Bacteria"/>
</dbReference>
<organism evidence="4 5">
    <name type="scientific">Leptotrichia hofstadii F0254</name>
    <dbReference type="NCBI Taxonomy" id="634994"/>
    <lineage>
        <taxon>Bacteria</taxon>
        <taxon>Fusobacteriati</taxon>
        <taxon>Fusobacteriota</taxon>
        <taxon>Fusobacteriia</taxon>
        <taxon>Fusobacteriales</taxon>
        <taxon>Leptotrichiaceae</taxon>
        <taxon>Leptotrichia</taxon>
    </lineage>
</organism>
<evidence type="ECO:0000259" key="3">
    <source>
        <dbReference type="PROSITE" id="PS51208"/>
    </source>
</evidence>
<evidence type="ECO:0000256" key="1">
    <source>
        <dbReference type="SAM" id="MobiDB-lite"/>
    </source>
</evidence>
<feature type="signal peptide" evidence="2">
    <location>
        <begin position="1"/>
        <end position="24"/>
    </location>
</feature>
<dbReference type="AlphaFoldDB" id="C9MXR4"/>
<sequence>MVLMKKTKKLMLFVISLLAIVSCANDVGSIRNRLIGKNKNAPVAPANPSAPGNGGNNGSVTPSNPANPANPSTPGAPTVSTDARFQKVNLGAIPNSELDIFAYNIAGEKLDAPKTASRNHYEVKDREVGFYLSRSATKPLTIAVPTTMDVKAGGGAMAFFEGNSVYSGNTHFFTDPQEAVKHYLTKLINNADKLTFNMEPNSYLFVLKGVEVELSKTNVSDLLSKIPANQRPTINGTGYKLVKFDNSRLFVDKDVNLDDPNDLYNKVDVTNSTFTINSGKTITGTKDNQIGIKGLYGFEYEFVPNDMNYNRGTIDMKGSNSIGAYGTASNFDNRGKISVDKNSVAIYWSAESEFDYGLLGPSAPIPHNSARNDGDILLGENSTGMYMDKPYFDNKGFITNLSNGKIESTAPNVIGMWSNVRNQKKDPAASDTPQDVIGSVGEINLYGDKSIGIYAGGDGAYNVENQKYFGSTGKIRIGDSSDRNNPSMGMYSDNPNAKMINNGIIEIGKDSIGMAGINGNTLENKGTISITKDGGIGMYLANGSKGTNIGTITTVGTPKDAIGVVVGKDSEFTNNGKIYIESAGGAGIVVAGGIIKNYGDIEVSGGAVRDRVDNTRTIKVLSNKTKPINGDLGVYVDTLGKTKPIEGLSNLGLQSADLLIGAEATEKTNATEVTVGNDVLDPFNKSIQSSNIANWDVKTGSLVWEADSEIKNNKVEKVTLKKQSYAKFADSETAAEVANGLDEKYTGTSADSKDKQVFNYLNTLSDRKALTRTYREINGNQYINVQQRISQTDDILDSKLSALQKENADKSGHHVSTFFNRDKYEARTPELADSNSSAYGISYLFNNADAKQGIYAGTVINNFKFKDSGKSKENVTMFKLGAYKTFDLNNLEWTLSGDGFVSKNDMKRRFVIGNNVYENKANYNAYGFAIKNELGKTFQVGENVTVKPYAGLKLGYGKFSKIKEKDGTLNMEVKGSNYYSVKPSAGVEVGYSTPITEKTKFKASLGLGYEHELGKVESKANEAKFTNTSTKINLKGAKYERRGNFKSDVKVGFEAGNFNFTVNGGYDTKDKNSHVGVGLGVSF</sequence>
<dbReference type="HOGENOM" id="CLU_000258_2_0_0"/>
<accession>C9MXR4</accession>
<evidence type="ECO:0000313" key="4">
    <source>
        <dbReference type="EMBL" id="EEX74673.1"/>
    </source>
</evidence>
<keyword evidence="2" id="KW-0732">Signal</keyword>
<feature type="compositionally biased region" description="Low complexity" evidence="1">
    <location>
        <begin position="39"/>
        <end position="51"/>
    </location>
</feature>
<reference evidence="4 5" key="1">
    <citation type="submission" date="2009-09" db="EMBL/GenBank/DDBJ databases">
        <authorList>
            <person name="Weinstock G."/>
            <person name="Sodergren E."/>
            <person name="Clifton S."/>
            <person name="Fulton L."/>
            <person name="Fulton B."/>
            <person name="Courtney L."/>
            <person name="Fronick C."/>
            <person name="Harrison M."/>
            <person name="Strong C."/>
            <person name="Farmer C."/>
            <person name="Delahaunty K."/>
            <person name="Markovic C."/>
            <person name="Hall O."/>
            <person name="Minx P."/>
            <person name="Tomlinson C."/>
            <person name="Mitreva M."/>
            <person name="Nelson J."/>
            <person name="Hou S."/>
            <person name="Wollam A."/>
            <person name="Pepin K.H."/>
            <person name="Johnson M."/>
            <person name="Bhonagiri V."/>
            <person name="Nash W.E."/>
            <person name="Warren W."/>
            <person name="Chinwalla A."/>
            <person name="Mardis E.R."/>
            <person name="Wilson R.K."/>
        </authorList>
    </citation>
    <scope>NUCLEOTIDE SEQUENCE [LARGE SCALE GENOMIC DNA]</scope>
    <source>
        <strain evidence="4 5">F0254</strain>
    </source>
</reference>
<dbReference type="EMBL" id="ACVB02000009">
    <property type="protein sequence ID" value="EEX74673.1"/>
    <property type="molecule type" value="Genomic_DNA"/>
</dbReference>
<dbReference type="STRING" id="634994.GCWU000323_01312"/>
<proteinExistence type="predicted"/>
<feature type="region of interest" description="Disordered" evidence="1">
    <location>
        <begin position="39"/>
        <end position="80"/>
    </location>
</feature>
<feature type="chain" id="PRO_5002999315" evidence="2">
    <location>
        <begin position="25"/>
        <end position="1083"/>
    </location>
</feature>
<dbReference type="Proteomes" id="UP000006233">
    <property type="component" value="Unassembled WGS sequence"/>
</dbReference>
<dbReference type="InterPro" id="IPR036709">
    <property type="entry name" value="Autotransporte_beta_dom_sf"/>
</dbReference>
<dbReference type="PROSITE" id="PS51208">
    <property type="entry name" value="AUTOTRANSPORTER"/>
    <property type="match status" value="1"/>
</dbReference>
<name>C9MXR4_9FUSO</name>
<protein>
    <submittedName>
        <fullName evidence="4">Outer membrane autotransporter barrel domain protein</fullName>
    </submittedName>
</protein>
<feature type="compositionally biased region" description="Low complexity" evidence="1">
    <location>
        <begin position="58"/>
        <end position="78"/>
    </location>
</feature>
<dbReference type="Gene3D" id="2.40.128.130">
    <property type="entry name" value="Autotransporter beta-domain"/>
    <property type="match status" value="1"/>
</dbReference>
<evidence type="ECO:0000313" key="5">
    <source>
        <dbReference type="Proteomes" id="UP000006233"/>
    </source>
</evidence>
<dbReference type="InterPro" id="IPR005546">
    <property type="entry name" value="Autotransporte_beta"/>
</dbReference>
<comment type="caution">
    <text evidence="4">The sequence shown here is derived from an EMBL/GenBank/DDBJ whole genome shotgun (WGS) entry which is preliminary data.</text>
</comment>
<dbReference type="PROSITE" id="PS51257">
    <property type="entry name" value="PROKAR_LIPOPROTEIN"/>
    <property type="match status" value="1"/>
</dbReference>